<keyword evidence="1" id="KW-0812">Transmembrane</keyword>
<dbReference type="OrthoDB" id="9875681at2"/>
<dbReference type="RefSeq" id="WP_025374938.1">
    <property type="nucleotide sequence ID" value="NZ_CP012713.1"/>
</dbReference>
<dbReference type="AlphaFoldDB" id="A0A0M3US96"/>
<name>A0A0M3US96_9FUSO</name>
<feature type="transmembrane region" description="Helical" evidence="1">
    <location>
        <begin position="7"/>
        <end position="24"/>
    </location>
</feature>
<sequence length="141" mass="16809">MKVNKRFLIFFGLLLVTNIIHYSQTNLEILLDKIISDGSIGLIFFILYSFSGTRHQCQMEKFASFLDVYIRRENYIKSNKISDFDEKLKSFNQDLEKEFKIVSLYIVNQKFKRKLYAYVANWNKTDSDKLIELIREETVII</sequence>
<evidence type="ECO:0000313" key="2">
    <source>
        <dbReference type="EMBL" id="ALF17969.1"/>
    </source>
</evidence>
<keyword evidence="1" id="KW-1133">Transmembrane helix</keyword>
<evidence type="ECO:0000313" key="3">
    <source>
        <dbReference type="Proteomes" id="UP000063147"/>
    </source>
</evidence>
<dbReference type="Proteomes" id="UP000063147">
    <property type="component" value="Chromosome"/>
</dbReference>
<proteinExistence type="predicted"/>
<dbReference type="EMBL" id="CP012713">
    <property type="protein sequence ID" value="ALF17969.1"/>
    <property type="molecule type" value="Genomic_DNA"/>
</dbReference>
<dbReference type="PATRIC" id="fig|76859.3.peg.1449"/>
<protein>
    <submittedName>
        <fullName evidence="2">Uncharacterized protein</fullName>
    </submittedName>
</protein>
<reference evidence="2 3" key="1">
    <citation type="submission" date="2015-09" db="EMBL/GenBank/DDBJ databases">
        <authorList>
            <person name="Jackson K.R."/>
            <person name="Lunt B.L."/>
            <person name="Fisher J.N.B."/>
            <person name="Gardner A.V."/>
            <person name="Bailey M.E."/>
            <person name="Deus L.M."/>
            <person name="Earl A.S."/>
            <person name="Gibby P.D."/>
            <person name="Hartmann K.A."/>
            <person name="Liu J.E."/>
            <person name="Manci A.M."/>
            <person name="Nielsen D.A."/>
            <person name="Solomon M.B."/>
            <person name="Breakwell D.P."/>
            <person name="Burnett S.H."/>
            <person name="Grose J.H."/>
        </authorList>
    </citation>
    <scope>NUCLEOTIDE SEQUENCE [LARGE SCALE GENOMIC DNA]</scope>
    <source>
        <strain evidence="2 3">KCOM 1279</strain>
    </source>
</reference>
<keyword evidence="1" id="KW-0472">Membrane</keyword>
<gene>
    <name evidence="2" type="ORF">RN98_07205</name>
</gene>
<feature type="transmembrane region" description="Helical" evidence="1">
    <location>
        <begin position="30"/>
        <end position="50"/>
    </location>
</feature>
<accession>A0A0M3US96</accession>
<evidence type="ECO:0000256" key="1">
    <source>
        <dbReference type="SAM" id="Phobius"/>
    </source>
</evidence>
<organism evidence="2">
    <name type="scientific">Fusobacterium animalis</name>
    <dbReference type="NCBI Taxonomy" id="76859"/>
    <lineage>
        <taxon>Bacteria</taxon>
        <taxon>Fusobacteriati</taxon>
        <taxon>Fusobacteriota</taxon>
        <taxon>Fusobacteriia</taxon>
        <taxon>Fusobacteriales</taxon>
        <taxon>Fusobacteriaceae</taxon>
        <taxon>Fusobacterium</taxon>
    </lineage>
</organism>